<keyword evidence="4 8" id="KW-0456">Lyase</keyword>
<evidence type="ECO:0000256" key="2">
    <source>
        <dbReference type="ARBA" id="ARBA00013079"/>
    </source>
</evidence>
<feature type="domain" description="Nitrile hydratase alpha/Thiocyanate hydrolase gamma" evidence="7">
    <location>
        <begin position="26"/>
        <end position="204"/>
    </location>
</feature>
<sequence>MMQDPSPHNHHEHETFVDNHQPLTDYQLLTLAIQELLIEKGIVTATAVRETIEAMDARSPALGAKMVVRAWLDSNYKARLLTDCKTAAWELGIDIGSSRVVVVENTPQVHNVIVCTLCSCYPRMILGLPPDWYKNKAYRSRVVREPRAVIAEFGTIIPDHVEIRVHDSTAEMRYLVLPQRPEGTEELDEEALVSWVTRDSMIGVSFPKQPNLN</sequence>
<dbReference type="NCBIfam" id="TIGR01323">
    <property type="entry name" value="nitrile_alph"/>
    <property type="match status" value="1"/>
</dbReference>
<dbReference type="Gene3D" id="3.90.330.10">
    <property type="entry name" value="Nitrile hydratase alpha /Thiocyanate hydrolase gamma"/>
    <property type="match status" value="1"/>
</dbReference>
<dbReference type="AlphaFoldDB" id="A0A1J1JNV2"/>
<dbReference type="SUPFAM" id="SSF56209">
    <property type="entry name" value="Nitrile hydratase alpha chain"/>
    <property type="match status" value="1"/>
</dbReference>
<feature type="binding site" evidence="6">
    <location>
        <position position="120"/>
    </location>
    <ligand>
        <name>Fe(3+)</name>
        <dbReference type="ChEBI" id="CHEBI:29034"/>
    </ligand>
</feature>
<feature type="binding site" evidence="6">
    <location>
        <position position="119"/>
    </location>
    <ligand>
        <name>Fe(3+)</name>
        <dbReference type="ChEBI" id="CHEBI:29034"/>
    </ligand>
</feature>
<evidence type="ECO:0000256" key="3">
    <source>
        <dbReference type="ARBA" id="ARBA00022723"/>
    </source>
</evidence>
<dbReference type="InterPro" id="IPR004232">
    <property type="entry name" value="CN_Hdrtase_a/SCN_Hdrlase_g"/>
</dbReference>
<evidence type="ECO:0000256" key="4">
    <source>
        <dbReference type="ARBA" id="ARBA00023239"/>
    </source>
</evidence>
<evidence type="ECO:0000313" key="8">
    <source>
        <dbReference type="EMBL" id="CUM62425.1"/>
    </source>
</evidence>
<dbReference type="InterPro" id="IPR036648">
    <property type="entry name" value="CN_Hdrase_a/SCN_Hdrase_g_sf"/>
</dbReference>
<comment type="catalytic activity">
    <reaction evidence="5">
        <text>an aliphatic primary amide = an aliphatic nitrile + H2O</text>
        <dbReference type="Rhea" id="RHEA:12673"/>
        <dbReference type="ChEBI" id="CHEBI:15377"/>
        <dbReference type="ChEBI" id="CHEBI:65285"/>
        <dbReference type="ChEBI" id="CHEBI:80291"/>
        <dbReference type="EC" id="4.2.1.84"/>
    </reaction>
</comment>
<dbReference type="GO" id="GO:0046914">
    <property type="term" value="F:transition metal ion binding"/>
    <property type="evidence" value="ECO:0007669"/>
    <property type="project" value="InterPro"/>
</dbReference>
<dbReference type="InterPro" id="IPR023900">
    <property type="entry name" value="CN_Hdrtase_asu/SCN_Hdrlase_gsu"/>
</dbReference>
<dbReference type="Pfam" id="PF02979">
    <property type="entry name" value="NHase_alpha"/>
    <property type="match status" value="1"/>
</dbReference>
<dbReference type="EC" id="4.2.1.84" evidence="2"/>
<keyword evidence="3 6" id="KW-0479">Metal-binding</keyword>
<gene>
    <name evidence="8" type="primary">nthA</name>
    <name evidence="8" type="ORF">PLAM_mp0130</name>
</gene>
<dbReference type="RefSeq" id="WP_235752308.1">
    <property type="nucleotide sequence ID" value="NZ_LR882951.1"/>
</dbReference>
<comment type="similarity">
    <text evidence="1">Belongs to the nitrile hydratase subunit alpha family.</text>
</comment>
<evidence type="ECO:0000256" key="1">
    <source>
        <dbReference type="ARBA" id="ARBA00009363"/>
    </source>
</evidence>
<protein>
    <recommendedName>
        <fullName evidence="2">nitrile hydratase</fullName>
        <ecNumber evidence="2">4.2.1.84</ecNumber>
    </recommendedName>
</protein>
<reference evidence="8" key="1">
    <citation type="submission" date="2015-09" db="EMBL/GenBank/DDBJ databases">
        <authorList>
            <person name="Jackson K.R."/>
            <person name="Lunt B.L."/>
            <person name="Fisher J.N.B."/>
            <person name="Gardner A.V."/>
            <person name="Bailey M.E."/>
            <person name="Deus L.M."/>
            <person name="Earl A.S."/>
            <person name="Gibby P.D."/>
            <person name="Hartmann K.A."/>
            <person name="Liu J.E."/>
            <person name="Manci A.M."/>
            <person name="Nielsen D.A."/>
            <person name="Solomon M.B."/>
            <person name="Breakwell D.P."/>
            <person name="Burnett S.H."/>
            <person name="Grose J.H."/>
        </authorList>
    </citation>
    <scope>NUCLEOTIDE SEQUENCE</scope>
    <source>
        <strain evidence="8">7805</strain>
    </source>
</reference>
<evidence type="ECO:0000256" key="6">
    <source>
        <dbReference type="PIRSR" id="PIRSR001426-1"/>
    </source>
</evidence>
<feature type="binding site" evidence="6">
    <location>
        <position position="118"/>
    </location>
    <ligand>
        <name>Fe(3+)</name>
        <dbReference type="ChEBI" id="CHEBI:29034"/>
    </ligand>
</feature>
<accession>A0A1J1JNV2</accession>
<feature type="binding site" evidence="6">
    <location>
        <position position="115"/>
    </location>
    <ligand>
        <name>Fe(3+)</name>
        <dbReference type="ChEBI" id="CHEBI:29034"/>
    </ligand>
</feature>
<evidence type="ECO:0000256" key="5">
    <source>
        <dbReference type="ARBA" id="ARBA00044877"/>
    </source>
</evidence>
<name>A0A1J1JNV2_PLAAG</name>
<keyword evidence="6" id="KW-0408">Iron</keyword>
<dbReference type="InterPro" id="IPR018141">
    <property type="entry name" value="Nitrile_hydratase_asu"/>
</dbReference>
<dbReference type="EMBL" id="LO018305">
    <property type="protein sequence ID" value="CUM62425.1"/>
    <property type="molecule type" value="Genomic_DNA"/>
</dbReference>
<organism evidence="8">
    <name type="scientific">Planktothrix agardhii</name>
    <name type="common">Oscillatoria agardhii</name>
    <dbReference type="NCBI Taxonomy" id="1160"/>
    <lineage>
        <taxon>Bacteria</taxon>
        <taxon>Bacillati</taxon>
        <taxon>Cyanobacteriota</taxon>
        <taxon>Cyanophyceae</taxon>
        <taxon>Oscillatoriophycideae</taxon>
        <taxon>Oscillatoriales</taxon>
        <taxon>Microcoleaceae</taxon>
        <taxon>Planktothrix</taxon>
    </lineage>
</organism>
<proteinExistence type="inferred from homology"/>
<dbReference type="PIRSF" id="PIRSF001426">
    <property type="entry name" value="NHase_alpha"/>
    <property type="match status" value="1"/>
</dbReference>
<evidence type="ECO:0000259" key="7">
    <source>
        <dbReference type="Pfam" id="PF02979"/>
    </source>
</evidence>
<dbReference type="GO" id="GO:0018822">
    <property type="term" value="F:nitrile hydratase activity"/>
    <property type="evidence" value="ECO:0007669"/>
    <property type="project" value="UniProtKB-EC"/>
</dbReference>